<dbReference type="AlphaFoldDB" id="A0A2T9YB93"/>
<comment type="caution">
    <text evidence="2">The sequence shown here is derived from an EMBL/GenBank/DDBJ whole genome shotgun (WGS) entry which is preliminary data.</text>
</comment>
<gene>
    <name evidence="2" type="ORF">BB561_005261</name>
</gene>
<proteinExistence type="predicted"/>
<sequence length="325" mass="36578">MGCAECRGFNGDCCLLKHNCNCPCHIDCTCIFCETVKLVNRNPHVLSTELKQQESKKKIVTGVKSSLKLGLLSTTKSPPILPGENPKKLSNKRFPTRRTVSNPQTTLINPRKSANYIRNWRMGSKATQQYNYDLFEPPIIHNGNRIENTDHFNKNLISLLGGEFKTYNTCTIHDHSQNQTIEIPLKSSCVHNNALSHAEIPPKSSCVHNNALSHAAHLNTNKTTPNLCHTNAPIKQKPAKLVLVNNIDEKVNTHFNLKKDHCEDSDISTFSSPINSNTNFSMLSIEPTSESPTAEYSTEFEHKNKSSITLNQNINEEVWDEKFQK</sequence>
<name>A0A2T9YB93_9FUNG</name>
<evidence type="ECO:0000313" key="2">
    <source>
        <dbReference type="EMBL" id="PVU89607.1"/>
    </source>
</evidence>
<dbReference type="EMBL" id="MBFR01000306">
    <property type="protein sequence ID" value="PVU89607.1"/>
    <property type="molecule type" value="Genomic_DNA"/>
</dbReference>
<evidence type="ECO:0000313" key="3">
    <source>
        <dbReference type="Proteomes" id="UP000245383"/>
    </source>
</evidence>
<evidence type="ECO:0000256" key="1">
    <source>
        <dbReference type="SAM" id="MobiDB-lite"/>
    </source>
</evidence>
<protein>
    <submittedName>
        <fullName evidence="2">Uncharacterized protein</fullName>
    </submittedName>
</protein>
<reference evidence="2 3" key="1">
    <citation type="journal article" date="2018" name="MBio">
        <title>Comparative Genomics Reveals the Core Gene Toolbox for the Fungus-Insect Symbiosis.</title>
        <authorList>
            <person name="Wang Y."/>
            <person name="Stata M."/>
            <person name="Wang W."/>
            <person name="Stajich J.E."/>
            <person name="White M.M."/>
            <person name="Moncalvo J.M."/>
        </authorList>
    </citation>
    <scope>NUCLEOTIDE SEQUENCE [LARGE SCALE GENOMIC DNA]</scope>
    <source>
        <strain evidence="2 3">SWE-8-4</strain>
    </source>
</reference>
<dbReference type="Proteomes" id="UP000245383">
    <property type="component" value="Unassembled WGS sequence"/>
</dbReference>
<organism evidence="2 3">
    <name type="scientific">Smittium simulii</name>
    <dbReference type="NCBI Taxonomy" id="133385"/>
    <lineage>
        <taxon>Eukaryota</taxon>
        <taxon>Fungi</taxon>
        <taxon>Fungi incertae sedis</taxon>
        <taxon>Zoopagomycota</taxon>
        <taxon>Kickxellomycotina</taxon>
        <taxon>Harpellomycetes</taxon>
        <taxon>Harpellales</taxon>
        <taxon>Legeriomycetaceae</taxon>
        <taxon>Smittium</taxon>
    </lineage>
</organism>
<keyword evidence="3" id="KW-1185">Reference proteome</keyword>
<accession>A0A2T9YB93</accession>
<feature type="region of interest" description="Disordered" evidence="1">
    <location>
        <begin position="74"/>
        <end position="94"/>
    </location>
</feature>